<evidence type="ECO:0000313" key="1">
    <source>
        <dbReference type="EMBL" id="SDF99270.1"/>
    </source>
</evidence>
<keyword evidence="4" id="KW-1185">Reference proteome</keyword>
<protein>
    <submittedName>
        <fullName evidence="1">Uncharacterized protein</fullName>
    </submittedName>
</protein>
<dbReference type="AlphaFoldDB" id="A0A1G7QNQ9"/>
<sequence>MTQERINLRDMMICGNDVVERLERSFMAAHEKVALKFLDNIISNSNAVLLLINNDFDREAAAVNRIAIEHLINLAALIKHPDHLETLLSPGKNDIPKTLAMIAGGNEQGADVDLQGSLYDGSYRELSATYAHSTIATISTHPDAAQTLENMTNLISLGIGFLEGRSQGMA</sequence>
<evidence type="ECO:0000313" key="3">
    <source>
        <dbReference type="Proteomes" id="UP000243378"/>
    </source>
</evidence>
<dbReference type="EMBL" id="FNBM01000006">
    <property type="protein sequence ID" value="SDF99270.1"/>
    <property type="molecule type" value="Genomic_DNA"/>
</dbReference>
<dbReference type="Proteomes" id="UP000887421">
    <property type="component" value="Chromosome"/>
</dbReference>
<evidence type="ECO:0000313" key="4">
    <source>
        <dbReference type="Proteomes" id="UP000887421"/>
    </source>
</evidence>
<organism evidence="1 3">
    <name type="scientific">Phytopseudomonas seleniipraecipitans</name>
    <dbReference type="NCBI Taxonomy" id="640205"/>
    <lineage>
        <taxon>Bacteria</taxon>
        <taxon>Pseudomonadati</taxon>
        <taxon>Pseudomonadota</taxon>
        <taxon>Gammaproteobacteria</taxon>
        <taxon>Pseudomonadales</taxon>
        <taxon>Pseudomonadaceae</taxon>
        <taxon>Phytopseudomonas</taxon>
    </lineage>
</organism>
<dbReference type="EMBL" id="CP076114">
    <property type="protein sequence ID" value="UUD64176.1"/>
    <property type="molecule type" value="Genomic_DNA"/>
</dbReference>
<accession>A0A1G7QNQ9</accession>
<name>A0A1G7QNQ9_9GAMM</name>
<evidence type="ECO:0000313" key="2">
    <source>
        <dbReference type="EMBL" id="UUD64176.1"/>
    </source>
</evidence>
<reference evidence="2" key="2">
    <citation type="submission" date="2021-05" db="EMBL/GenBank/DDBJ databases">
        <title>Complete genome sequence of Pseudomonas seleniipraecipitans strain D1-6.</title>
        <authorList>
            <person name="Lafi F."/>
            <person name="Eida A."/>
            <person name="Alam I."/>
            <person name="Hert H."/>
            <person name="Saad M."/>
        </authorList>
    </citation>
    <scope>NUCLEOTIDE SEQUENCE</scope>
    <source>
        <strain evidence="2">D1-6</strain>
    </source>
</reference>
<proteinExistence type="predicted"/>
<dbReference type="Proteomes" id="UP000243378">
    <property type="component" value="Unassembled WGS sequence"/>
</dbReference>
<dbReference type="OrthoDB" id="9803687at2"/>
<gene>
    <name evidence="2" type="ORF">D16iCDA_00210</name>
    <name evidence="1" type="ORF">SAMN05216381_2860</name>
</gene>
<reference evidence="1 3" key="1">
    <citation type="submission" date="2016-10" db="EMBL/GenBank/DDBJ databases">
        <authorList>
            <person name="de Groot N.N."/>
        </authorList>
    </citation>
    <scope>NUCLEOTIDE SEQUENCE [LARGE SCALE GENOMIC DNA]</scope>
    <source>
        <strain evidence="1 3">LMG 25475</strain>
    </source>
</reference>
<dbReference type="STRING" id="640205.SAMN05216381_2860"/>
<dbReference type="RefSeq" id="WP_143024605.1">
    <property type="nucleotide sequence ID" value="NZ_CP076114.1"/>
</dbReference>